<sequence>MVTKNNESAKKSGDGDTPPTPGPPPAGTSPGPPPGAQPDNRGSRAGNAVFKSGPLFISSKGIGWTSWKKRWFILTHTSLVFFRSDPSAIPQKGSEVNLTLGGIDLNNSGSVVVKADKKLLTVLFPDGRDGRAFTLKAETLDDLYEWKTALENALAQAPSTASAMGQNGILKNDQAEAADGISEQSKEKTVKFPVIGRPILLALEDVDGGPSFLEKALRFMEEHGVKVEGILRQAADVDDVNRRIREFEQGKIEFSPGEDAHVIADCVKYFIRELPSSPVPASCCNALLEARRTDRAGRVNAMRTAICETFPEPNRRLLQRILQMMQTIASYKNQNRMSTSAVAACMAPLLLRPLLAGECEIETDFDVGGDGSAQLLQAAAAANHAQAIVITLLEEYDKIFGEGSVSPDLYSDSEESGSETEDATDDDESYDDDEHDGATQGSYTDDDASSRSCSESGGSEDGVPNDDKDFSTGSKSPDRDDKIGVNQNPSSCSNQTPEPQHGDVKTNENIQHQCDNNSARHANESAESVEHVSSQTCLEVQSDSHSPKSCMQSSSTILNGPVPLSKRAVWGRTAAKKKLSMESIDSDDEPEIQRLKDTKSDLQRKITDEVQQNEFLEASLERRKKALQERRLNLEKDVARLQDQLQKERDKREALEAGLAIFQGFLTIPDTIDEKTKGELREIAQAETDIINLRQKADDLGVQLNQQLEKNYGSASDSSNQHLKRKDKQRDNEAVTTTSHTSERATSKDLNLDGAAESENEKKGESTSLPQKHPPQNQPQVDSLHTTSNSRPAAPVNSKKSATKSEGSNSTTSALTKLTTRLNFLKERRTQIANELQTMDKGRGSGQASRGQDKGRGSESQQNLDKSQGSELQSSSQSEKGREPDSSQSLPNQEKGAGMEGQSMQNLEKSRKSNMHSTQNADGGKSSEGSRPQTLDRGKSEGHVSYDTDKPRALGGQSQMTTRTFSR</sequence>
<dbReference type="Proteomes" id="UP001164539">
    <property type="component" value="Chromosome 14"/>
</dbReference>
<dbReference type="EMBL" id="CM051407">
    <property type="protein sequence ID" value="KAJ4701435.1"/>
    <property type="molecule type" value="Genomic_DNA"/>
</dbReference>
<reference evidence="1 2" key="1">
    <citation type="journal article" date="2023" name="Science">
        <title>Complex scaffold remodeling in plant triterpene biosynthesis.</title>
        <authorList>
            <person name="De La Pena R."/>
            <person name="Hodgson H."/>
            <person name="Liu J.C."/>
            <person name="Stephenson M.J."/>
            <person name="Martin A.C."/>
            <person name="Owen C."/>
            <person name="Harkess A."/>
            <person name="Leebens-Mack J."/>
            <person name="Jimenez L.E."/>
            <person name="Osbourn A."/>
            <person name="Sattely E.S."/>
        </authorList>
    </citation>
    <scope>NUCLEOTIDE SEQUENCE [LARGE SCALE GENOMIC DNA]</scope>
    <source>
        <strain evidence="2">cv. JPN11</strain>
        <tissue evidence="1">Leaf</tissue>
    </source>
</reference>
<proteinExistence type="predicted"/>
<accession>A0ACC1WQQ0</accession>
<evidence type="ECO:0000313" key="1">
    <source>
        <dbReference type="EMBL" id="KAJ4701435.1"/>
    </source>
</evidence>
<organism evidence="1 2">
    <name type="scientific">Melia azedarach</name>
    <name type="common">Chinaberry tree</name>
    <dbReference type="NCBI Taxonomy" id="155640"/>
    <lineage>
        <taxon>Eukaryota</taxon>
        <taxon>Viridiplantae</taxon>
        <taxon>Streptophyta</taxon>
        <taxon>Embryophyta</taxon>
        <taxon>Tracheophyta</taxon>
        <taxon>Spermatophyta</taxon>
        <taxon>Magnoliopsida</taxon>
        <taxon>eudicotyledons</taxon>
        <taxon>Gunneridae</taxon>
        <taxon>Pentapetalae</taxon>
        <taxon>rosids</taxon>
        <taxon>malvids</taxon>
        <taxon>Sapindales</taxon>
        <taxon>Meliaceae</taxon>
        <taxon>Melia</taxon>
    </lineage>
</organism>
<protein>
    <submittedName>
        <fullName evidence="1">Rho GTPase activating protein</fullName>
    </submittedName>
</protein>
<keyword evidence="2" id="KW-1185">Reference proteome</keyword>
<gene>
    <name evidence="1" type="ORF">OWV82_024682</name>
</gene>
<name>A0ACC1WQQ0_MELAZ</name>
<evidence type="ECO:0000313" key="2">
    <source>
        <dbReference type="Proteomes" id="UP001164539"/>
    </source>
</evidence>
<comment type="caution">
    <text evidence="1">The sequence shown here is derived from an EMBL/GenBank/DDBJ whole genome shotgun (WGS) entry which is preliminary data.</text>
</comment>